<dbReference type="Pfam" id="PF08984">
    <property type="entry name" value="DUF1858"/>
    <property type="match status" value="1"/>
</dbReference>
<feature type="domain" description="DUF1858" evidence="2">
    <location>
        <begin position="13"/>
        <end position="52"/>
    </location>
</feature>
<evidence type="ECO:0000313" key="4">
    <source>
        <dbReference type="Proteomes" id="UP000201838"/>
    </source>
</evidence>
<dbReference type="Gene3D" id="1.10.3910.10">
    <property type="entry name" value="SP0561-like"/>
    <property type="match status" value="1"/>
</dbReference>
<dbReference type="PANTHER" id="PTHR39341">
    <property type="entry name" value="BSL7085 PROTEIN"/>
    <property type="match status" value="1"/>
</dbReference>
<proteinExistence type="predicted"/>
<dbReference type="SUPFAM" id="SSF140683">
    <property type="entry name" value="SP0561-like"/>
    <property type="match status" value="1"/>
</dbReference>
<dbReference type="OrthoDB" id="5397989at2"/>
<keyword evidence="4" id="KW-1185">Reference proteome</keyword>
<name>A0A238J3S2_9RHOB</name>
<organism evidence="3 4">
    <name type="scientific">Boseongicola aestuarii</name>
    <dbReference type="NCBI Taxonomy" id="1470561"/>
    <lineage>
        <taxon>Bacteria</taxon>
        <taxon>Pseudomonadati</taxon>
        <taxon>Pseudomonadota</taxon>
        <taxon>Alphaproteobacteria</taxon>
        <taxon>Rhodobacterales</taxon>
        <taxon>Paracoccaceae</taxon>
        <taxon>Boseongicola</taxon>
    </lineage>
</organism>
<evidence type="ECO:0000313" key="3">
    <source>
        <dbReference type="EMBL" id="SMX25306.1"/>
    </source>
</evidence>
<dbReference type="InterPro" id="IPR023883">
    <property type="entry name" value="CHP03980_redox-disulphide"/>
</dbReference>
<feature type="region of interest" description="Disordered" evidence="1">
    <location>
        <begin position="59"/>
        <end position="82"/>
    </location>
</feature>
<evidence type="ECO:0000256" key="1">
    <source>
        <dbReference type="SAM" id="MobiDB-lite"/>
    </source>
</evidence>
<dbReference type="NCBIfam" id="TIGR03980">
    <property type="entry name" value="prismane_assoc"/>
    <property type="match status" value="1"/>
</dbReference>
<gene>
    <name evidence="3" type="ORF">BOA8489_03445</name>
</gene>
<dbReference type="Proteomes" id="UP000201838">
    <property type="component" value="Unassembled WGS sequence"/>
</dbReference>
<dbReference type="AlphaFoldDB" id="A0A238J3S2"/>
<protein>
    <recommendedName>
        <fullName evidence="2">DUF1858 domain-containing protein</fullName>
    </recommendedName>
</protein>
<dbReference type="EMBL" id="FXXQ01000014">
    <property type="protein sequence ID" value="SMX25306.1"/>
    <property type="molecule type" value="Genomic_DNA"/>
</dbReference>
<dbReference type="PANTHER" id="PTHR39341:SF1">
    <property type="entry name" value="DUF1858 DOMAIN-CONTAINING PROTEIN"/>
    <property type="match status" value="1"/>
</dbReference>
<evidence type="ECO:0000259" key="2">
    <source>
        <dbReference type="Pfam" id="PF08984"/>
    </source>
</evidence>
<accession>A0A238J3S2</accession>
<dbReference type="InterPro" id="IPR015077">
    <property type="entry name" value="DUF1858"/>
</dbReference>
<sequence length="82" mass="9195">MRKTRVNLDELHVATIMRQWPDTIPVFLEFKMLCVGCPFASFHTLASACDLHPVKRSRVSSRLEETITDAAPPRAPSKDAAD</sequence>
<dbReference type="InterPro" id="IPR038062">
    <property type="entry name" value="ScdA-like_N_sf"/>
</dbReference>
<reference evidence="3 4" key="1">
    <citation type="submission" date="2017-05" db="EMBL/GenBank/DDBJ databases">
        <authorList>
            <person name="Song R."/>
            <person name="Chenine A.L."/>
            <person name="Ruprecht R.M."/>
        </authorList>
    </citation>
    <scope>NUCLEOTIDE SEQUENCE [LARGE SCALE GENOMIC DNA]</scope>
    <source>
        <strain evidence="3 4">CECT 8489</strain>
    </source>
</reference>
<dbReference type="RefSeq" id="WP_093975506.1">
    <property type="nucleotide sequence ID" value="NZ_FXXQ01000014.1"/>
</dbReference>